<evidence type="ECO:0000256" key="1">
    <source>
        <dbReference type="SAM" id="MobiDB-lite"/>
    </source>
</evidence>
<dbReference type="RefSeq" id="WP_079575651.1">
    <property type="nucleotide sequence ID" value="NZ_FUZQ01000006.1"/>
</dbReference>
<sequence length="94" mass="9342">MRNEDEGRSAAEVEQGGGASTTATEGEGSPGVRSDEPARAPRTQGVDPEAGLATAEYAVATVAAVGFAGLLIAVLKSDTVRGLLEGIISSALSV</sequence>
<keyword evidence="4" id="KW-1185">Reference proteome</keyword>
<evidence type="ECO:0008006" key="5">
    <source>
        <dbReference type="Google" id="ProtNLM"/>
    </source>
</evidence>
<feature type="transmembrane region" description="Helical" evidence="2">
    <location>
        <begin position="57"/>
        <end position="75"/>
    </location>
</feature>
<organism evidence="3 4">
    <name type="scientific">Krasilnikoviella flava</name>
    <dbReference type="NCBI Taxonomy" id="526729"/>
    <lineage>
        <taxon>Bacteria</taxon>
        <taxon>Bacillati</taxon>
        <taxon>Actinomycetota</taxon>
        <taxon>Actinomycetes</taxon>
        <taxon>Micrococcales</taxon>
        <taxon>Promicromonosporaceae</taxon>
        <taxon>Krasilnikoviella</taxon>
    </lineage>
</organism>
<evidence type="ECO:0000313" key="4">
    <source>
        <dbReference type="Proteomes" id="UP000189777"/>
    </source>
</evidence>
<keyword evidence="2" id="KW-1133">Transmembrane helix</keyword>
<reference evidence="3 4" key="1">
    <citation type="submission" date="2017-02" db="EMBL/GenBank/DDBJ databases">
        <authorList>
            <person name="Peterson S.W."/>
        </authorList>
    </citation>
    <scope>NUCLEOTIDE SEQUENCE [LARGE SCALE GENOMIC DNA]</scope>
    <source>
        <strain evidence="3 4">DSM 21481</strain>
    </source>
</reference>
<keyword evidence="2" id="KW-0812">Transmembrane</keyword>
<evidence type="ECO:0000313" key="3">
    <source>
        <dbReference type="EMBL" id="SKC75158.1"/>
    </source>
</evidence>
<dbReference type="InterPro" id="IPR025338">
    <property type="entry name" value="DUF4244"/>
</dbReference>
<keyword evidence="2" id="KW-0472">Membrane</keyword>
<feature type="region of interest" description="Disordered" evidence="1">
    <location>
        <begin position="1"/>
        <end position="47"/>
    </location>
</feature>
<dbReference type="EMBL" id="FUZQ01000006">
    <property type="protein sequence ID" value="SKC75158.1"/>
    <property type="molecule type" value="Genomic_DNA"/>
</dbReference>
<protein>
    <recommendedName>
        <fullName evidence="5">DUF4244 domain-containing protein</fullName>
    </recommendedName>
</protein>
<feature type="compositionally biased region" description="Basic and acidic residues" evidence="1">
    <location>
        <begin position="1"/>
        <end position="11"/>
    </location>
</feature>
<dbReference type="STRING" id="526729.SAMN04324258_3376"/>
<name>A0A1T5LIG2_9MICO</name>
<gene>
    <name evidence="3" type="ORF">SAMN04324258_3376</name>
</gene>
<accession>A0A1T5LIG2</accession>
<proteinExistence type="predicted"/>
<dbReference type="Pfam" id="PF14029">
    <property type="entry name" value="DUF4244"/>
    <property type="match status" value="1"/>
</dbReference>
<dbReference type="AlphaFoldDB" id="A0A1T5LIG2"/>
<evidence type="ECO:0000256" key="2">
    <source>
        <dbReference type="SAM" id="Phobius"/>
    </source>
</evidence>
<dbReference type="Proteomes" id="UP000189777">
    <property type="component" value="Unassembled WGS sequence"/>
</dbReference>